<dbReference type="InterPro" id="IPR012338">
    <property type="entry name" value="Beta-lactam/transpept-like"/>
</dbReference>
<feature type="chain" id="PRO_5032636748" description="Beta-lactamase" evidence="8">
    <location>
        <begin position="28"/>
        <end position="279"/>
    </location>
</feature>
<dbReference type="SUPFAM" id="SSF56601">
    <property type="entry name" value="beta-lactamase/transpeptidase-like"/>
    <property type="match status" value="1"/>
</dbReference>
<dbReference type="EC" id="3.5.2.6" evidence="2 7"/>
<dbReference type="Proteomes" id="UP000559404">
    <property type="component" value="Unassembled WGS sequence"/>
</dbReference>
<dbReference type="Pfam" id="PF00905">
    <property type="entry name" value="Transpeptidase"/>
    <property type="match status" value="1"/>
</dbReference>
<evidence type="ECO:0000313" key="11">
    <source>
        <dbReference type="Proteomes" id="UP000559404"/>
    </source>
</evidence>
<comment type="catalytic activity">
    <reaction evidence="7">
        <text>a beta-lactam + H2O = a substituted beta-amino acid</text>
        <dbReference type="Rhea" id="RHEA:20401"/>
        <dbReference type="ChEBI" id="CHEBI:15377"/>
        <dbReference type="ChEBI" id="CHEBI:35627"/>
        <dbReference type="ChEBI" id="CHEBI:140347"/>
        <dbReference type="EC" id="3.5.2.6"/>
    </reaction>
</comment>
<dbReference type="EMBL" id="JACEON010000005">
    <property type="protein sequence ID" value="MBA4611458.1"/>
    <property type="molecule type" value="Genomic_DNA"/>
</dbReference>
<comment type="caution">
    <text evidence="10">The sequence shown here is derived from an EMBL/GenBank/DDBJ whole genome shotgun (WGS) entry which is preliminary data.</text>
</comment>
<dbReference type="PROSITE" id="PS00337">
    <property type="entry name" value="BETA_LACTAMASE_D"/>
    <property type="match status" value="1"/>
</dbReference>
<dbReference type="InterPro" id="IPR001460">
    <property type="entry name" value="PCN-bd_Tpept"/>
</dbReference>
<gene>
    <name evidence="10" type="primary">blaOXA</name>
    <name evidence="10" type="ORF">H1W37_07345</name>
</gene>
<evidence type="ECO:0000256" key="4">
    <source>
        <dbReference type="ARBA" id="ARBA00022801"/>
    </source>
</evidence>
<evidence type="ECO:0000313" key="10">
    <source>
        <dbReference type="EMBL" id="MBA4611458.1"/>
    </source>
</evidence>
<dbReference type="GO" id="GO:0046677">
    <property type="term" value="P:response to antibiotic"/>
    <property type="evidence" value="ECO:0007669"/>
    <property type="project" value="UniProtKB-UniRule"/>
</dbReference>
<keyword evidence="5 7" id="KW-0046">Antibiotic resistance</keyword>
<dbReference type="NCBIfam" id="NF000270">
    <property type="entry name" value="bla_class_D_alt"/>
    <property type="match status" value="1"/>
</dbReference>
<keyword evidence="4 7" id="KW-0378">Hydrolase</keyword>
<proteinExistence type="inferred from homology"/>
<dbReference type="AlphaFoldDB" id="A0A838XS15"/>
<evidence type="ECO:0000256" key="1">
    <source>
        <dbReference type="ARBA" id="ARBA00007898"/>
    </source>
</evidence>
<keyword evidence="3 8" id="KW-0732">Signal</keyword>
<dbReference type="GO" id="GO:0008800">
    <property type="term" value="F:beta-lactamase activity"/>
    <property type="evidence" value="ECO:0007669"/>
    <property type="project" value="UniProtKB-UniRule"/>
</dbReference>
<feature type="signal peptide" evidence="8">
    <location>
        <begin position="1"/>
        <end position="27"/>
    </location>
</feature>
<dbReference type="GO" id="GO:0017001">
    <property type="term" value="P:antibiotic catabolic process"/>
    <property type="evidence" value="ECO:0007669"/>
    <property type="project" value="InterPro"/>
</dbReference>
<organism evidence="10 11">
    <name type="scientific">Stappia taiwanensis</name>
    <dbReference type="NCBI Taxonomy" id="992267"/>
    <lineage>
        <taxon>Bacteria</taxon>
        <taxon>Pseudomonadati</taxon>
        <taxon>Pseudomonadota</taxon>
        <taxon>Alphaproteobacteria</taxon>
        <taxon>Hyphomicrobiales</taxon>
        <taxon>Stappiaceae</taxon>
        <taxon>Stappia</taxon>
    </lineage>
</organism>
<keyword evidence="11" id="KW-1185">Reference proteome</keyword>
<feature type="modified residue" description="N6-carboxylysine" evidence="6">
    <location>
        <position position="61"/>
    </location>
</feature>
<evidence type="ECO:0000259" key="9">
    <source>
        <dbReference type="Pfam" id="PF00905"/>
    </source>
</evidence>
<name>A0A838XS15_9HYPH</name>
<feature type="domain" description="Penicillin-binding protein transpeptidase" evidence="9">
    <location>
        <begin position="31"/>
        <end position="253"/>
    </location>
</feature>
<evidence type="ECO:0000256" key="8">
    <source>
        <dbReference type="SAM" id="SignalP"/>
    </source>
</evidence>
<evidence type="ECO:0000256" key="2">
    <source>
        <dbReference type="ARBA" id="ARBA00012865"/>
    </source>
</evidence>
<accession>A0A838XS15</accession>
<dbReference type="GO" id="GO:0008658">
    <property type="term" value="F:penicillin binding"/>
    <property type="evidence" value="ECO:0007669"/>
    <property type="project" value="InterPro"/>
</dbReference>
<dbReference type="Gene3D" id="3.40.710.10">
    <property type="entry name" value="DD-peptidase/beta-lactamase superfamily"/>
    <property type="match status" value="1"/>
</dbReference>
<sequence>MRAFPRAVLVLLIGLSGAAAMTSAVRARTLCTVIADAGDGRILLQEGEGCGARVTPASTFKIPLSLMGFDSGFLEDETVPKLPYRKGYVAWGGKAWTQPTDPARWMRYSVVWFSQQITGFLGAERLHDYAAAFGYGNADLSGDPGKGNGLERSWIASSLKISPLEQVAFLGKLVNRRLPVSAQAMEMTGRIVQAAEPGDGWMLKGKTGGAYPRRKDGSFDRARGWGWYVGWAEKDGRTLVFARLAQDETRQKGSPGIRARKALLANWPALAARALAPGR</sequence>
<reference evidence="10 11" key="1">
    <citation type="submission" date="2020-07" db="EMBL/GenBank/DDBJ databases">
        <authorList>
            <person name="Li M."/>
        </authorList>
    </citation>
    <scope>NUCLEOTIDE SEQUENCE [LARGE SCALE GENOMIC DNA]</scope>
    <source>
        <strain evidence="10 11">DSM 23284</strain>
    </source>
</reference>
<evidence type="ECO:0000256" key="6">
    <source>
        <dbReference type="PIRSR" id="PIRSR602137-50"/>
    </source>
</evidence>
<dbReference type="RefSeq" id="WP_181759653.1">
    <property type="nucleotide sequence ID" value="NZ_BMCR01000006.1"/>
</dbReference>
<feature type="active site" description="Acyl-ester intermediate" evidence="6">
    <location>
        <position position="58"/>
    </location>
</feature>
<evidence type="ECO:0000256" key="5">
    <source>
        <dbReference type="ARBA" id="ARBA00023251"/>
    </source>
</evidence>
<comment type="similarity">
    <text evidence="1 7">Belongs to the class-D beta-lactamase family.</text>
</comment>
<evidence type="ECO:0000256" key="3">
    <source>
        <dbReference type="ARBA" id="ARBA00022729"/>
    </source>
</evidence>
<reference evidence="10 11" key="2">
    <citation type="submission" date="2020-08" db="EMBL/GenBank/DDBJ databases">
        <title>Stappia taiwanensis sp. nov., isolated from a coastal thermal spring.</title>
        <authorList>
            <person name="Kampfer P."/>
        </authorList>
    </citation>
    <scope>NUCLEOTIDE SEQUENCE [LARGE SCALE GENOMIC DNA]</scope>
    <source>
        <strain evidence="10 11">DSM 23284</strain>
    </source>
</reference>
<evidence type="ECO:0000256" key="7">
    <source>
        <dbReference type="RuleBase" id="RU361140"/>
    </source>
</evidence>
<protein>
    <recommendedName>
        <fullName evidence="2 7">Beta-lactamase</fullName>
        <ecNumber evidence="2 7">3.5.2.6</ecNumber>
    </recommendedName>
</protein>
<dbReference type="InterPro" id="IPR002137">
    <property type="entry name" value="Beta-lactam_class-D_AS"/>
</dbReference>